<evidence type="ECO:0000313" key="4">
    <source>
        <dbReference type="EMBL" id="GAA54961.1"/>
    </source>
</evidence>
<evidence type="ECO:0000256" key="2">
    <source>
        <dbReference type="SAM" id="SignalP"/>
    </source>
</evidence>
<dbReference type="PANTHER" id="PTHR10083">
    <property type="entry name" value="KUNITZ-TYPE PROTEASE INHIBITOR-RELATED"/>
    <property type="match status" value="1"/>
</dbReference>
<keyword evidence="1" id="KW-1015">Disulfide bond</keyword>
<dbReference type="Proteomes" id="UP000008909">
    <property type="component" value="Unassembled WGS sequence"/>
</dbReference>
<dbReference type="PANTHER" id="PTHR10083:SF374">
    <property type="entry name" value="BPTI_KUNITZ INHIBITOR DOMAIN-CONTAINING PROTEIN"/>
    <property type="match status" value="1"/>
</dbReference>
<dbReference type="Pfam" id="PF00014">
    <property type="entry name" value="Kunitz_BPTI"/>
    <property type="match status" value="1"/>
</dbReference>
<keyword evidence="2" id="KW-0732">Signal</keyword>
<keyword evidence="5" id="KW-1185">Reference proteome</keyword>
<dbReference type="GO" id="GO:0005615">
    <property type="term" value="C:extracellular space"/>
    <property type="evidence" value="ECO:0007669"/>
    <property type="project" value="TreeGrafter"/>
</dbReference>
<dbReference type="Gene3D" id="4.10.410.10">
    <property type="entry name" value="Pancreatic trypsin inhibitor Kunitz domain"/>
    <property type="match status" value="1"/>
</dbReference>
<dbReference type="SMART" id="SM00131">
    <property type="entry name" value="KU"/>
    <property type="match status" value="1"/>
</dbReference>
<evidence type="ECO:0000313" key="5">
    <source>
        <dbReference type="Proteomes" id="UP000008909"/>
    </source>
</evidence>
<dbReference type="SUPFAM" id="SSF57362">
    <property type="entry name" value="BPTI-like"/>
    <property type="match status" value="1"/>
</dbReference>
<feature type="chain" id="PRO_5003506516" evidence="2">
    <location>
        <begin position="21"/>
        <end position="488"/>
    </location>
</feature>
<feature type="domain" description="BPTI/Kunitz inhibitor" evidence="3">
    <location>
        <begin position="22"/>
        <end position="67"/>
    </location>
</feature>
<reference evidence="4" key="1">
    <citation type="journal article" date="2011" name="Genome Biol.">
        <title>The draft genome of the carcinogenic human liver fluke Clonorchis sinensis.</title>
        <authorList>
            <person name="Wang X."/>
            <person name="Chen W."/>
            <person name="Huang Y."/>
            <person name="Sun J."/>
            <person name="Men J."/>
            <person name="Liu H."/>
            <person name="Luo F."/>
            <person name="Guo L."/>
            <person name="Lv X."/>
            <person name="Deng C."/>
            <person name="Zhou C."/>
            <person name="Fan Y."/>
            <person name="Li X."/>
            <person name="Huang L."/>
            <person name="Hu Y."/>
            <person name="Liang C."/>
            <person name="Hu X."/>
            <person name="Xu J."/>
            <person name="Yu X."/>
        </authorList>
    </citation>
    <scope>NUCLEOTIDE SEQUENCE [LARGE SCALE GENOMIC DNA]</scope>
    <source>
        <strain evidence="4">Henan</strain>
    </source>
</reference>
<accession>G7YPT0</accession>
<dbReference type="CDD" id="cd00109">
    <property type="entry name" value="Kunitz-type"/>
    <property type="match status" value="1"/>
</dbReference>
<sequence length="488" mass="54515">MNPTILIVFVVVAVIGGIEERCFLPNDSGMCLASMPQVFFNSTSGACEHFIYGGCGGNENRFETVEEYIHSLMIHHSFAPPFIRLTNMIPWGFETGLESDHAKELLEVDTDVPTSMWLDDPPEKPLANRQHSSGHYAMGRSSLCQVKCCPPLFFRNSELGIESNTLFGRRLFSIRNTSQPTQLLMLDTFSNGSTRCTIKNSHSNCLVTDTPTRNHTSYEENVVVCIFQIDKVFIGYLHAGVLEISSVRLTNSSITKLNVNGGLRIPDGHHYGSKELAGYSSTSGGLRLQRVYYDRELLGHSVAGKLINKTDRHCQTNRTEVTISRCPVKQGYFRPVAQNDANPCTSRHSSLCLDRVLTRKPTCKAAVFNGKCKSITISTEQVTKRSNSQETVFVKRLTIDQPGLLRVRKPPHQAVGGIEGYVNWSEVHAFGRWLSSVSQVIGEHKTIGLSVHLYYRSLGGIEIPQIIKYQMNRRNSLVRLTEGIDTQN</sequence>
<dbReference type="PROSITE" id="PS50279">
    <property type="entry name" value="BPTI_KUNITZ_2"/>
    <property type="match status" value="1"/>
</dbReference>
<feature type="signal peptide" evidence="2">
    <location>
        <begin position="1"/>
        <end position="20"/>
    </location>
</feature>
<dbReference type="InterPro" id="IPR050098">
    <property type="entry name" value="TFPI/VKTCI-like"/>
</dbReference>
<organism evidence="4 5">
    <name type="scientific">Clonorchis sinensis</name>
    <name type="common">Chinese liver fluke</name>
    <dbReference type="NCBI Taxonomy" id="79923"/>
    <lineage>
        <taxon>Eukaryota</taxon>
        <taxon>Metazoa</taxon>
        <taxon>Spiralia</taxon>
        <taxon>Lophotrochozoa</taxon>
        <taxon>Platyhelminthes</taxon>
        <taxon>Trematoda</taxon>
        <taxon>Digenea</taxon>
        <taxon>Opisthorchiida</taxon>
        <taxon>Opisthorchiata</taxon>
        <taxon>Opisthorchiidae</taxon>
        <taxon>Clonorchis</taxon>
    </lineage>
</organism>
<dbReference type="InterPro" id="IPR036880">
    <property type="entry name" value="Kunitz_BPTI_sf"/>
</dbReference>
<dbReference type="PRINTS" id="PR00759">
    <property type="entry name" value="BASICPTASE"/>
</dbReference>
<evidence type="ECO:0000256" key="1">
    <source>
        <dbReference type="ARBA" id="ARBA00023157"/>
    </source>
</evidence>
<name>G7YPT0_CLOSI</name>
<dbReference type="EMBL" id="DF143945">
    <property type="protein sequence ID" value="GAA54961.1"/>
    <property type="molecule type" value="Genomic_DNA"/>
</dbReference>
<proteinExistence type="predicted"/>
<gene>
    <name evidence="4" type="ORF">CLF_106214</name>
</gene>
<dbReference type="GO" id="GO:0004867">
    <property type="term" value="F:serine-type endopeptidase inhibitor activity"/>
    <property type="evidence" value="ECO:0007669"/>
    <property type="project" value="InterPro"/>
</dbReference>
<protein>
    <submittedName>
        <fullName evidence="4">Venom trypsin inhibitor</fullName>
    </submittedName>
</protein>
<dbReference type="AlphaFoldDB" id="G7YPT0"/>
<evidence type="ECO:0000259" key="3">
    <source>
        <dbReference type="PROSITE" id="PS50279"/>
    </source>
</evidence>
<dbReference type="InterPro" id="IPR002223">
    <property type="entry name" value="Kunitz_BPTI"/>
</dbReference>
<reference key="2">
    <citation type="submission" date="2011-10" db="EMBL/GenBank/DDBJ databases">
        <title>The genome and transcriptome sequence of Clonorchis sinensis provide insights into the carcinogenic liver fluke.</title>
        <authorList>
            <person name="Wang X."/>
            <person name="Huang Y."/>
            <person name="Chen W."/>
            <person name="Liu H."/>
            <person name="Guo L."/>
            <person name="Chen Y."/>
            <person name="Luo F."/>
            <person name="Zhou W."/>
            <person name="Sun J."/>
            <person name="Mao Q."/>
            <person name="Liang P."/>
            <person name="Zhou C."/>
            <person name="Tian Y."/>
            <person name="Men J."/>
            <person name="Lv X."/>
            <person name="Huang L."/>
            <person name="Zhou J."/>
            <person name="Hu Y."/>
            <person name="Li R."/>
            <person name="Zhang F."/>
            <person name="Lei H."/>
            <person name="Li X."/>
            <person name="Hu X."/>
            <person name="Liang C."/>
            <person name="Xu J."/>
            <person name="Wu Z."/>
            <person name="Yu X."/>
        </authorList>
    </citation>
    <scope>NUCLEOTIDE SEQUENCE</scope>
    <source>
        <strain>Henan</strain>
    </source>
</reference>